<dbReference type="GO" id="GO:0016787">
    <property type="term" value="F:hydrolase activity"/>
    <property type="evidence" value="ECO:0007669"/>
    <property type="project" value="UniProtKB-KW"/>
</dbReference>
<evidence type="ECO:0000259" key="2">
    <source>
        <dbReference type="Pfam" id="PF07143"/>
    </source>
</evidence>
<dbReference type="InterPro" id="IPR010791">
    <property type="entry name" value="AttH_dom"/>
</dbReference>
<keyword evidence="3" id="KW-0378">Hydrolase</keyword>
<feature type="domain" description="AttH" evidence="2">
    <location>
        <begin position="99"/>
        <end position="270"/>
    </location>
</feature>
<dbReference type="InterPro" id="IPR023374">
    <property type="entry name" value="AttH-like_dom_sf"/>
</dbReference>
<comment type="caution">
    <text evidence="3">The sequence shown here is derived from an EMBL/GenBank/DDBJ whole genome shotgun (WGS) entry which is preliminary data.</text>
</comment>
<feature type="region of interest" description="Disordered" evidence="1">
    <location>
        <begin position="54"/>
        <end position="76"/>
    </location>
</feature>
<evidence type="ECO:0000313" key="3">
    <source>
        <dbReference type="EMBL" id="NDW14327.1"/>
    </source>
</evidence>
<sequence>MKPTLNLLSEIFPTLLKRIEPLKFSLSVAMAVCVLTCSACSDAPAPSRFFGDLSKSNSEDSAENGSSSDSSTGSFQSVNKTTPLVLPKDHGSHPDYQLEWWYLTFVLGDDENNEYGLQFTLFRFATAKETQIASSWSTPQQWMGHASLHAKDEHFFEERLAAGGVGNAFVKPAPFNAVIDDWSWQSKSDSPFPATLQFSINNNVDIALSLTAKGPFVKQGDKGYSKKTEDARLRSYYYSQPFIDASGTLDINNTTFNVKGLGWYDHEWTSHLANSNAMGWDWFSLHLDDGSKLMAFRMHATGAGTKGTKNRGSEIYTTASYITASGDKETLALNEISIMPLDNEQITTLNTERDVPTTWQITIPSKDVDITVSPFKSGQWNSSVFEYYEGRVNVTGTHKGAGFMELTGY</sequence>
<dbReference type="Pfam" id="PF17186">
    <property type="entry name" value="Lipocalin_9"/>
    <property type="match status" value="1"/>
</dbReference>
<dbReference type="PANTHER" id="PTHR38591">
    <property type="entry name" value="HYDROLASE"/>
    <property type="match status" value="1"/>
</dbReference>
<dbReference type="RefSeq" id="WP_163104949.1">
    <property type="nucleotide sequence ID" value="NZ_JAAAWO010000001.1"/>
</dbReference>
<accession>A0A6N9TAJ9</accession>
<evidence type="ECO:0000256" key="1">
    <source>
        <dbReference type="SAM" id="MobiDB-lite"/>
    </source>
</evidence>
<dbReference type="PANTHER" id="PTHR38591:SF1">
    <property type="entry name" value="BLL1000 PROTEIN"/>
    <property type="match status" value="1"/>
</dbReference>
<dbReference type="Pfam" id="PF07143">
    <property type="entry name" value="CrtC"/>
    <property type="match status" value="1"/>
</dbReference>
<evidence type="ECO:0000313" key="4">
    <source>
        <dbReference type="Proteomes" id="UP000471381"/>
    </source>
</evidence>
<dbReference type="AlphaFoldDB" id="A0A6N9TAJ9"/>
<name>A0A6N9TAJ9_9ALTE</name>
<dbReference type="SUPFAM" id="SSF159245">
    <property type="entry name" value="AttH-like"/>
    <property type="match status" value="1"/>
</dbReference>
<feature type="compositionally biased region" description="Low complexity" evidence="1">
    <location>
        <begin position="63"/>
        <end position="74"/>
    </location>
</feature>
<organism evidence="3 4">
    <name type="scientific">Alteromonas genovensis</name>
    <dbReference type="NCBI Taxonomy" id="471225"/>
    <lineage>
        <taxon>Bacteria</taxon>
        <taxon>Pseudomonadati</taxon>
        <taxon>Pseudomonadota</taxon>
        <taxon>Gammaproteobacteria</taxon>
        <taxon>Alteromonadales</taxon>
        <taxon>Alteromonadaceae</taxon>
        <taxon>Alteromonas/Salinimonas group</taxon>
        <taxon>Alteromonas</taxon>
    </lineage>
</organism>
<keyword evidence="4" id="KW-1185">Reference proteome</keyword>
<dbReference type="Proteomes" id="UP000471381">
    <property type="component" value="Unassembled WGS sequence"/>
</dbReference>
<protein>
    <submittedName>
        <fullName evidence="3">Hydrolase</fullName>
    </submittedName>
</protein>
<reference evidence="3 4" key="1">
    <citation type="submission" date="2020-01" db="EMBL/GenBank/DDBJ databases">
        <title>Genomes of bacteria type strains.</title>
        <authorList>
            <person name="Chen J."/>
            <person name="Zhu S."/>
            <person name="Yang J."/>
        </authorList>
    </citation>
    <scope>NUCLEOTIDE SEQUENCE [LARGE SCALE GENOMIC DNA]</scope>
    <source>
        <strain evidence="3 4">LMG 24078</strain>
    </source>
</reference>
<dbReference type="EMBL" id="JAAAWO010000001">
    <property type="protein sequence ID" value="NDW14327.1"/>
    <property type="molecule type" value="Genomic_DNA"/>
</dbReference>
<gene>
    <name evidence="3" type="ORF">GTQ48_02095</name>
</gene>
<proteinExistence type="predicted"/>
<dbReference type="Gene3D" id="2.40.370.10">
    <property type="entry name" value="AttH-like domain"/>
    <property type="match status" value="2"/>
</dbReference>